<reference evidence="11 12" key="1">
    <citation type="submission" date="2022-05" db="EMBL/GenBank/DDBJ databases">
        <title>S8-45 Sphingomonas ultraviolaceadurans.</title>
        <authorList>
            <person name="Liu Y."/>
        </authorList>
    </citation>
    <scope>NUCLEOTIDE SEQUENCE [LARGE SCALE GENOMIC DNA]</scope>
    <source>
        <strain evidence="11 12">S8-45</strain>
    </source>
</reference>
<dbReference type="InterPro" id="IPR001478">
    <property type="entry name" value="PDZ"/>
</dbReference>
<evidence type="ECO:0000256" key="8">
    <source>
        <dbReference type="ARBA" id="ARBA00023136"/>
    </source>
</evidence>
<evidence type="ECO:0000313" key="12">
    <source>
        <dbReference type="Proteomes" id="UP000831921"/>
    </source>
</evidence>
<evidence type="ECO:0000256" key="2">
    <source>
        <dbReference type="ARBA" id="ARBA00022448"/>
    </source>
</evidence>
<evidence type="ECO:0000256" key="6">
    <source>
        <dbReference type="ARBA" id="ARBA00022927"/>
    </source>
</evidence>
<dbReference type="RefSeq" id="WP_249504155.1">
    <property type="nucleotide sequence ID" value="NZ_CP097253.1"/>
</dbReference>
<evidence type="ECO:0000256" key="7">
    <source>
        <dbReference type="ARBA" id="ARBA00022989"/>
    </source>
</evidence>
<evidence type="ECO:0000256" key="9">
    <source>
        <dbReference type="SAM" id="Phobius"/>
    </source>
</evidence>
<evidence type="ECO:0000256" key="3">
    <source>
        <dbReference type="ARBA" id="ARBA00022475"/>
    </source>
</evidence>
<keyword evidence="12" id="KW-1185">Reference proteome</keyword>
<evidence type="ECO:0000313" key="11">
    <source>
        <dbReference type="EMBL" id="UUR08378.1"/>
    </source>
</evidence>
<dbReference type="Pfam" id="PF11356">
    <property type="entry name" value="T2SSC"/>
    <property type="match status" value="1"/>
</dbReference>
<dbReference type="InterPro" id="IPR041489">
    <property type="entry name" value="PDZ_6"/>
</dbReference>
<protein>
    <submittedName>
        <fullName evidence="11">PDZ domain-containing protein</fullName>
    </submittedName>
</protein>
<feature type="transmembrane region" description="Helical" evidence="9">
    <location>
        <begin position="20"/>
        <end position="41"/>
    </location>
</feature>
<keyword evidence="6" id="KW-0653">Protein transport</keyword>
<dbReference type="Pfam" id="PF17820">
    <property type="entry name" value="PDZ_6"/>
    <property type="match status" value="1"/>
</dbReference>
<evidence type="ECO:0000256" key="1">
    <source>
        <dbReference type="ARBA" id="ARBA00004533"/>
    </source>
</evidence>
<proteinExistence type="predicted"/>
<name>A0ABY5MVU6_9SPHN</name>
<dbReference type="Gene3D" id="2.30.30.830">
    <property type="match status" value="1"/>
</dbReference>
<dbReference type="PROSITE" id="PS50106">
    <property type="entry name" value="PDZ"/>
    <property type="match status" value="1"/>
</dbReference>
<evidence type="ECO:0000256" key="5">
    <source>
        <dbReference type="ARBA" id="ARBA00022692"/>
    </source>
</evidence>
<dbReference type="InterPro" id="IPR036034">
    <property type="entry name" value="PDZ_sf"/>
</dbReference>
<keyword evidence="8 9" id="KW-0472">Membrane</keyword>
<dbReference type="EMBL" id="CP097253">
    <property type="protein sequence ID" value="UUR08378.1"/>
    <property type="molecule type" value="Genomic_DNA"/>
</dbReference>
<feature type="domain" description="PDZ" evidence="10">
    <location>
        <begin position="206"/>
        <end position="254"/>
    </location>
</feature>
<accession>A0ABY5MVU6</accession>
<keyword evidence="2" id="KW-0813">Transport</keyword>
<comment type="subcellular location">
    <subcellularLocation>
        <location evidence="1">Cell inner membrane</location>
    </subcellularLocation>
</comment>
<keyword evidence="4" id="KW-0997">Cell inner membrane</keyword>
<dbReference type="SUPFAM" id="SSF50156">
    <property type="entry name" value="PDZ domain-like"/>
    <property type="match status" value="1"/>
</dbReference>
<gene>
    <name evidence="11" type="ORF">M1K48_01655</name>
</gene>
<sequence length="267" mass="26897">MIIRRAVTARQLLPRDVYFWLKAVLLALVAVQAARLIWILVTPLGPVGRWLPPAPPTIPATAQLALFSTFDPFATAQAPAGAAAPAPAASGFTLFGTRMSYGGASASAIIAGADGVQNSYSVGEEVAPGVRLLSVGFDFVTIGGKGSEQRLAMEGADPPVAAAATGTPAAGGAGLALTPAAIRNNVALAPRLVGGRVSGFLVSATGNPAVLARTGLRDGDIITQVNGRPLTDPAALQSQLSPGARLSLTVERGAATVPVALLLEGNP</sequence>
<dbReference type="InterPro" id="IPR024961">
    <property type="entry name" value="T2SS_GspC_N"/>
</dbReference>
<organism evidence="11 12">
    <name type="scientific">Sphingomonas glaciei</name>
    <dbReference type="NCBI Taxonomy" id="2938948"/>
    <lineage>
        <taxon>Bacteria</taxon>
        <taxon>Pseudomonadati</taxon>
        <taxon>Pseudomonadota</taxon>
        <taxon>Alphaproteobacteria</taxon>
        <taxon>Sphingomonadales</taxon>
        <taxon>Sphingomonadaceae</taxon>
        <taxon>Sphingomonas</taxon>
    </lineage>
</organism>
<dbReference type="Proteomes" id="UP000831921">
    <property type="component" value="Chromosome"/>
</dbReference>
<keyword evidence="7 9" id="KW-1133">Transmembrane helix</keyword>
<dbReference type="Gene3D" id="2.30.42.10">
    <property type="match status" value="1"/>
</dbReference>
<evidence type="ECO:0000259" key="10">
    <source>
        <dbReference type="PROSITE" id="PS50106"/>
    </source>
</evidence>
<keyword evidence="5 9" id="KW-0812">Transmembrane</keyword>
<evidence type="ECO:0000256" key="4">
    <source>
        <dbReference type="ARBA" id="ARBA00022519"/>
    </source>
</evidence>
<keyword evidence="3" id="KW-1003">Cell membrane</keyword>